<evidence type="ECO:0000313" key="6">
    <source>
        <dbReference type="Proteomes" id="UP000215914"/>
    </source>
</evidence>
<dbReference type="SUPFAM" id="SSF56672">
    <property type="entry name" value="DNA/RNA polymerases"/>
    <property type="match status" value="1"/>
</dbReference>
<dbReference type="PROSITE" id="PS50102">
    <property type="entry name" value="RRM"/>
    <property type="match status" value="1"/>
</dbReference>
<dbReference type="InterPro" id="IPR005135">
    <property type="entry name" value="Endo/exonuclease/phosphatase"/>
</dbReference>
<dbReference type="Gene3D" id="3.30.70.330">
    <property type="match status" value="1"/>
</dbReference>
<dbReference type="Pfam" id="PF00078">
    <property type="entry name" value="RVT_1"/>
    <property type="match status" value="1"/>
</dbReference>
<proteinExistence type="predicted"/>
<dbReference type="GO" id="GO:0003964">
    <property type="term" value="F:RNA-directed DNA polymerase activity"/>
    <property type="evidence" value="ECO:0007669"/>
    <property type="project" value="UniProtKB-KW"/>
</dbReference>
<dbReference type="CDD" id="cd00590">
    <property type="entry name" value="RRM_SF"/>
    <property type="match status" value="1"/>
</dbReference>
<dbReference type="InterPro" id="IPR043502">
    <property type="entry name" value="DNA/RNA_pol_sf"/>
</dbReference>
<dbReference type="Proteomes" id="UP000215914">
    <property type="component" value="Chromosome 12"/>
</dbReference>
<keyword evidence="5" id="KW-0695">RNA-directed DNA polymerase</keyword>
<feature type="region of interest" description="Disordered" evidence="2">
    <location>
        <begin position="348"/>
        <end position="376"/>
    </location>
</feature>
<dbReference type="SUPFAM" id="SSF56219">
    <property type="entry name" value="DNase I-like"/>
    <property type="match status" value="1"/>
</dbReference>
<feature type="compositionally biased region" description="Basic and acidic residues" evidence="2">
    <location>
        <begin position="352"/>
        <end position="370"/>
    </location>
</feature>
<dbReference type="SMART" id="SM00360">
    <property type="entry name" value="RRM"/>
    <property type="match status" value="1"/>
</dbReference>
<dbReference type="PANTHER" id="PTHR33116:SF78">
    <property type="entry name" value="OS12G0587133 PROTEIN"/>
    <property type="match status" value="1"/>
</dbReference>
<keyword evidence="1" id="KW-0694">RNA-binding</keyword>
<gene>
    <name evidence="5" type="ORF">HannXRQ_Chr12g0376001</name>
</gene>
<dbReference type="PROSITE" id="PS50878">
    <property type="entry name" value="RT_POL"/>
    <property type="match status" value="1"/>
</dbReference>
<keyword evidence="5" id="KW-0808">Transferase</keyword>
<dbReference type="SUPFAM" id="SSF54928">
    <property type="entry name" value="RNA-binding domain, RBD"/>
    <property type="match status" value="1"/>
</dbReference>
<dbReference type="InterPro" id="IPR012677">
    <property type="entry name" value="Nucleotide-bd_a/b_plait_sf"/>
</dbReference>
<sequence length="1799" mass="201395">MDANITKLFVSNLPEGCTPWELRKGLECFGEITGSYVARKRDKGGCRFGFVSFKDIKDKTEFVKSISGVKLGDNKLRINIARFAAENSGVMGQQEMKGSKSKGNGVFSGGRPQLRDGRSYSDVVGKTFGGGGPSRPQQPGAASEQGKYVVIPDKTGAFSSLFGLALVGRAVNLETLVDFDKLLNIAKVPVANIQYLGGLSLLISFHDVVAAKKFLDSKVIWGPWFSRLDLWNGQTFPFERVAWLRMIGFPIHLFDPDVMIQVGEQFGRVLHTPKFVEEDPDVSVCSVGVLVGEPGRINDSVTLFWNKKSYRIWVEEEHEVWVPDCLNSSESFDSGPAMSSPVVNMDCSGSRGNEESLVKGDNGEAEKSLGDDVGSPHACSVPMQEEREKGGGLEEHVGVHGELNRHNEVSHEGGFNKLDKGDTNGNASHVWGQSVGAGWINSGGPNEGFNVGKVDSRRSGFKNPRILAQPRKEKGRCSSVQEVRPLKRSRQQVDEEFSFFHQFPASAPVENVQQVDSSGQSHGLDLNRNVAEGSLAESLIEETVVPESQHTDQVNKIPTGSAEDIRKEVEATVNIGALLGVDLKDRSDLMQDIFGNSGGSNKAGWVKKLKLKFGISFISLQETKRETVSEADLSGVWGNKCFGFDSVGSVGLSGGLVCCWDKSVFSQTGGVKDRHFLLVRGKLLGSGVVINILNVYAPQGVPAKKALWDSLVQLIASFEGCWVVSGDFNAVRFREEKRNCSFKNACASNFNSFIFEAGLQEYNVIGSRFTCSSANGRKLSKLDRFLVNSDFFNSWPEAKVEVVPCLLSDHRPLILSSVNNNYGAKPFRVFDSWIGMDGFEDVVVGVFKGNEVFSGPPDVVLTKKLGILRQRLKKWRDDMMSKNSEAVTLALSDLENLEIVMDSRDLNEEEEWTLLECKKILKEEEERKIRDLKQRSRIRWAKDGDENSKFFHSMINCRKASNVIHGVHVNGVWVDKPSLVKKEVFKFFRDKFVELWVNRPRLECSDIKRLSVAEAQELDSCFTRQEIKSAVFDCGDDRAPGPDGINFRFVKHFWSILEDDFFNIFADFYESGVINTGCGSSFIALIPKIKDPLGFKDYRPISLVGIIIKVISKLLANRLKKVLTSIISPSQSAFIGGRYILDGPLIINEVHSWAKKAKKKVFFFKIDFEKAYDNVNWNFVVDILNQMGFSSRWCSWIRGIISSARASVLVNGAPTFEFKCCKGMRQGDPISPFLFVVVMEALSSLISKACGLGILKGVVLPNDGPLLSHLFFADDAIIIGEWDKENILNVVRILRCFHACSGLQINFGKSNIFGLGVDDEAIEDMARLVGCRADNFPFKYLGLSVGANMNRINNWRPLYDIFEKRLSLWKASLLSIGGRVTLIRSVLESLPSYFLSLYRAPVKVLEDLEGIIRKFLWGGTNGIKKLHWVAWDRVASPKKLGGLGLHKLKEVNLALLSKWGWRFKTEKDNLWVKVVGAIHSGGSAWDFLPRRKSLGGGVWSNIVCLLNKPIVDNSPFRNFIRGIVGSGENILFWLDPWLLDIPLKDKFPDLFRLEMVKNCSVSDRISGDGVWLWKHDVDTDSEKKEWADLSSVLSSVACSSRPDRWDWVGAGSESYSVAAVKKLINGSKDFSNRYVMEWCSWVPIKCNIFMWRAELGRIPTVEALARRGVSVENHGCSFCDNGLDSVSHMFTACPFALQLWEKISLWCRLNRFIIFSFRDLVEVHNYGPRSESEKKAIQGVIFTACWLLWKARNDVRFSNKRRSVEDLFSEVRSVSFVWFKYRRKKGSLGWNDWIRFVNM</sequence>
<dbReference type="InterPro" id="IPR000477">
    <property type="entry name" value="RT_dom"/>
</dbReference>
<dbReference type="InParanoid" id="A0A251T579"/>
<dbReference type="InterPro" id="IPR036691">
    <property type="entry name" value="Endo/exonu/phosph_ase_sf"/>
</dbReference>
<keyword evidence="5" id="KW-0548">Nucleotidyltransferase</keyword>
<dbReference type="STRING" id="4232.A0A251T579"/>
<dbReference type="InterPro" id="IPR000504">
    <property type="entry name" value="RRM_dom"/>
</dbReference>
<dbReference type="Pfam" id="PF13966">
    <property type="entry name" value="zf-RVT"/>
    <property type="match status" value="1"/>
</dbReference>
<keyword evidence="6" id="KW-1185">Reference proteome</keyword>
<evidence type="ECO:0000259" key="4">
    <source>
        <dbReference type="PROSITE" id="PS50878"/>
    </source>
</evidence>
<accession>A0A251T579</accession>
<name>A0A251T579_HELAN</name>
<reference evidence="6" key="1">
    <citation type="journal article" date="2017" name="Nature">
        <title>The sunflower genome provides insights into oil metabolism, flowering and Asterid evolution.</title>
        <authorList>
            <person name="Badouin H."/>
            <person name="Gouzy J."/>
            <person name="Grassa C.J."/>
            <person name="Murat F."/>
            <person name="Staton S.E."/>
            <person name="Cottret L."/>
            <person name="Lelandais-Briere C."/>
            <person name="Owens G.L."/>
            <person name="Carrere S."/>
            <person name="Mayjonade B."/>
            <person name="Legrand L."/>
            <person name="Gill N."/>
            <person name="Kane N.C."/>
            <person name="Bowers J.E."/>
            <person name="Hubner S."/>
            <person name="Bellec A."/>
            <person name="Berard A."/>
            <person name="Berges H."/>
            <person name="Blanchet N."/>
            <person name="Boniface M.C."/>
            <person name="Brunel D."/>
            <person name="Catrice O."/>
            <person name="Chaidir N."/>
            <person name="Claudel C."/>
            <person name="Donnadieu C."/>
            <person name="Faraut T."/>
            <person name="Fievet G."/>
            <person name="Helmstetter N."/>
            <person name="King M."/>
            <person name="Knapp S.J."/>
            <person name="Lai Z."/>
            <person name="Le Paslier M.C."/>
            <person name="Lippi Y."/>
            <person name="Lorenzon L."/>
            <person name="Mandel J.R."/>
            <person name="Marage G."/>
            <person name="Marchand G."/>
            <person name="Marquand E."/>
            <person name="Bret-Mestries E."/>
            <person name="Morien E."/>
            <person name="Nambeesan S."/>
            <person name="Nguyen T."/>
            <person name="Pegot-Espagnet P."/>
            <person name="Pouilly N."/>
            <person name="Raftis F."/>
            <person name="Sallet E."/>
            <person name="Schiex T."/>
            <person name="Thomas J."/>
            <person name="Vandecasteele C."/>
            <person name="Vares D."/>
            <person name="Vear F."/>
            <person name="Vautrin S."/>
            <person name="Crespi M."/>
            <person name="Mangin B."/>
            <person name="Burke J.M."/>
            <person name="Salse J."/>
            <person name="Munos S."/>
            <person name="Vincourt P."/>
            <person name="Rieseberg L.H."/>
            <person name="Langlade N.B."/>
        </authorList>
    </citation>
    <scope>NUCLEOTIDE SEQUENCE [LARGE SCALE GENOMIC DNA]</scope>
    <source>
        <strain evidence="6">cv. SF193</strain>
    </source>
</reference>
<dbReference type="GO" id="GO:0003723">
    <property type="term" value="F:RNA binding"/>
    <property type="evidence" value="ECO:0007669"/>
    <property type="project" value="UniProtKB-UniRule"/>
</dbReference>
<evidence type="ECO:0000256" key="2">
    <source>
        <dbReference type="SAM" id="MobiDB-lite"/>
    </source>
</evidence>
<dbReference type="InterPro" id="IPR035979">
    <property type="entry name" value="RBD_domain_sf"/>
</dbReference>
<dbReference type="Pfam" id="PF00076">
    <property type="entry name" value="RRM_1"/>
    <property type="match status" value="1"/>
</dbReference>
<evidence type="ECO:0000313" key="5">
    <source>
        <dbReference type="EMBL" id="OTG05656.1"/>
    </source>
</evidence>
<protein>
    <submittedName>
        <fullName evidence="5">Putative RNA-directed DNA polymerase, eukaryota</fullName>
    </submittedName>
</protein>
<evidence type="ECO:0000259" key="3">
    <source>
        <dbReference type="PROSITE" id="PS50102"/>
    </source>
</evidence>
<dbReference type="OMA" id="DENICHA"/>
<dbReference type="EMBL" id="CM007901">
    <property type="protein sequence ID" value="OTG05656.1"/>
    <property type="molecule type" value="Genomic_DNA"/>
</dbReference>
<dbReference type="InterPro" id="IPR026960">
    <property type="entry name" value="RVT-Znf"/>
</dbReference>
<feature type="domain" description="Reverse transcriptase" evidence="4">
    <location>
        <begin position="1067"/>
        <end position="1345"/>
    </location>
</feature>
<evidence type="ECO:0000256" key="1">
    <source>
        <dbReference type="PROSITE-ProRule" id="PRU00176"/>
    </source>
</evidence>
<dbReference type="PANTHER" id="PTHR33116">
    <property type="entry name" value="REVERSE TRANSCRIPTASE ZINC-BINDING DOMAIN-CONTAINING PROTEIN-RELATED-RELATED"/>
    <property type="match status" value="1"/>
</dbReference>
<feature type="domain" description="RRM" evidence="3">
    <location>
        <begin position="6"/>
        <end position="83"/>
    </location>
</feature>
<dbReference type="Pfam" id="PF14529">
    <property type="entry name" value="Exo_endo_phos_2"/>
    <property type="match status" value="1"/>
</dbReference>
<organism evidence="5 6">
    <name type="scientific">Helianthus annuus</name>
    <name type="common">Common sunflower</name>
    <dbReference type="NCBI Taxonomy" id="4232"/>
    <lineage>
        <taxon>Eukaryota</taxon>
        <taxon>Viridiplantae</taxon>
        <taxon>Streptophyta</taxon>
        <taxon>Embryophyta</taxon>
        <taxon>Tracheophyta</taxon>
        <taxon>Spermatophyta</taxon>
        <taxon>Magnoliopsida</taxon>
        <taxon>eudicotyledons</taxon>
        <taxon>Gunneridae</taxon>
        <taxon>Pentapetalae</taxon>
        <taxon>asterids</taxon>
        <taxon>campanulids</taxon>
        <taxon>Asterales</taxon>
        <taxon>Asteraceae</taxon>
        <taxon>Asteroideae</taxon>
        <taxon>Heliantheae alliance</taxon>
        <taxon>Heliantheae</taxon>
        <taxon>Helianthus</taxon>
    </lineage>
</organism>
<dbReference type="Gene3D" id="3.60.10.10">
    <property type="entry name" value="Endonuclease/exonuclease/phosphatase"/>
    <property type="match status" value="1"/>
</dbReference>
<dbReference type="CDD" id="cd01650">
    <property type="entry name" value="RT_nLTR_like"/>
    <property type="match status" value="1"/>
</dbReference>